<evidence type="ECO:0000313" key="1">
    <source>
        <dbReference type="EMBL" id="CAB4544466.1"/>
    </source>
</evidence>
<gene>
    <name evidence="1" type="ORF">UFOPK1458_00475</name>
</gene>
<dbReference type="EMBL" id="CAEZSQ010000085">
    <property type="protein sequence ID" value="CAB4544466.1"/>
    <property type="molecule type" value="Genomic_DNA"/>
</dbReference>
<organism evidence="1">
    <name type="scientific">freshwater metagenome</name>
    <dbReference type="NCBI Taxonomy" id="449393"/>
    <lineage>
        <taxon>unclassified sequences</taxon>
        <taxon>metagenomes</taxon>
        <taxon>ecological metagenomes</taxon>
    </lineage>
</organism>
<dbReference type="AlphaFoldDB" id="A0A6J6BZW3"/>
<name>A0A6J6BZW3_9ZZZZ</name>
<proteinExistence type="predicted"/>
<reference evidence="1" key="1">
    <citation type="submission" date="2020-05" db="EMBL/GenBank/DDBJ databases">
        <authorList>
            <person name="Chiriac C."/>
            <person name="Salcher M."/>
            <person name="Ghai R."/>
            <person name="Kavagutti S V."/>
        </authorList>
    </citation>
    <scope>NUCLEOTIDE SEQUENCE</scope>
</reference>
<sequence>MPAFAAIISRCDPGISAPKPLAYEYFPSVPVMIEFMLDSRPVAPIPSARTKPISEEINSPDG</sequence>
<accession>A0A6J6BZW3</accession>
<protein>
    <submittedName>
        <fullName evidence="1">Unannotated protein</fullName>
    </submittedName>
</protein>